<reference evidence="4 5" key="1">
    <citation type="submission" date="2018-02" db="EMBL/GenBank/DDBJ databases">
        <title>The draft genome of Phyllobacterium myrsinacearum DSM5892.</title>
        <authorList>
            <person name="Li L."/>
            <person name="Liu L."/>
            <person name="Zhang X."/>
            <person name="Wang T."/>
        </authorList>
    </citation>
    <scope>NUCLEOTIDE SEQUENCE [LARGE SCALE GENOMIC DNA]</scope>
    <source>
        <strain evidence="4 5">DSM 5892</strain>
    </source>
</reference>
<accession>A0A2S9JGW7</accession>
<evidence type="ECO:0000313" key="5">
    <source>
        <dbReference type="Proteomes" id="UP000238563"/>
    </source>
</evidence>
<evidence type="ECO:0000256" key="2">
    <source>
        <dbReference type="SAM" id="SignalP"/>
    </source>
</evidence>
<evidence type="ECO:0000313" key="4">
    <source>
        <dbReference type="EMBL" id="PRD52219.1"/>
    </source>
</evidence>
<feature type="domain" description="SecDF P1 head subdomain" evidence="3">
    <location>
        <begin position="399"/>
        <end position="465"/>
    </location>
</feature>
<feature type="signal peptide" evidence="2">
    <location>
        <begin position="1"/>
        <end position="21"/>
    </location>
</feature>
<feature type="region of interest" description="Disordered" evidence="1">
    <location>
        <begin position="352"/>
        <end position="378"/>
    </location>
</feature>
<dbReference type="Proteomes" id="UP000238563">
    <property type="component" value="Unassembled WGS sequence"/>
</dbReference>
<dbReference type="AlphaFoldDB" id="A0A2S9JGW7"/>
<dbReference type="Gene3D" id="3.30.1360.200">
    <property type="match status" value="1"/>
</dbReference>
<dbReference type="Pfam" id="PF22599">
    <property type="entry name" value="SecDF_P1_head"/>
    <property type="match status" value="1"/>
</dbReference>
<organism evidence="4 5">
    <name type="scientific">Phyllobacterium myrsinacearum</name>
    <dbReference type="NCBI Taxonomy" id="28101"/>
    <lineage>
        <taxon>Bacteria</taxon>
        <taxon>Pseudomonadati</taxon>
        <taxon>Pseudomonadota</taxon>
        <taxon>Alphaproteobacteria</taxon>
        <taxon>Hyphomicrobiales</taxon>
        <taxon>Phyllobacteriaceae</taxon>
        <taxon>Phyllobacterium</taxon>
    </lineage>
</organism>
<sequence length="490" mass="52189">MRFFGFLLGAYAGLLAPAWSAENVTIPAYAPAPGVEHVYRVQMASETDMSFWFDNPGASSVAMRGAYLRRMIILSRDEKSMRVRWSLDSALPEGVSGAASTYQLNPLYQNSLLAYGVNQLEFETNLSGIPSNVLGADAIVANMQKMAANGPGGISAAPESGVSNIIEAVRANPLQIVTALIPEALVLANGQGASEETLEIAQAYTSSGTESISGVDVRAEIIWTLESTDTVRHTATLSFSQTDDPIALSQSQQAATAKMMTAFPERAKALTSDQLAEVKRASKNRTSRFVVSLDDGSVLEALETVAVRSGGMTVRTFTHVRREQVPVSLPIPAILTSATLLTPDLRVEPLPSTTATPARVNDDIQASAPPGGTSQAHVAAAGNENQNTVIAPISLQVKSAILGASPVHHDIGLNIDLTPDSAAKFKDFTQAAIGQQTQVLIDDKVIMEPWIREPIVDGHIVITDADRKNLEILAERLAIPDASIFVRVVP</sequence>
<comment type="caution">
    <text evidence="4">The sequence shown here is derived from an EMBL/GenBank/DDBJ whole genome shotgun (WGS) entry which is preliminary data.</text>
</comment>
<keyword evidence="5" id="KW-1185">Reference proteome</keyword>
<gene>
    <name evidence="4" type="ORF">C5750_15035</name>
</gene>
<proteinExistence type="predicted"/>
<dbReference type="InterPro" id="IPR054384">
    <property type="entry name" value="SecDF_P1_head"/>
</dbReference>
<name>A0A2S9JGW7_9HYPH</name>
<dbReference type="OrthoDB" id="8082136at2"/>
<evidence type="ECO:0000256" key="1">
    <source>
        <dbReference type="SAM" id="MobiDB-lite"/>
    </source>
</evidence>
<feature type="chain" id="PRO_5015590990" description="SecDF P1 head subdomain domain-containing protein" evidence="2">
    <location>
        <begin position="22"/>
        <end position="490"/>
    </location>
</feature>
<keyword evidence="2" id="KW-0732">Signal</keyword>
<protein>
    <recommendedName>
        <fullName evidence="3">SecDF P1 head subdomain domain-containing protein</fullName>
    </recommendedName>
</protein>
<dbReference type="EMBL" id="PVBT01000004">
    <property type="protein sequence ID" value="PRD52219.1"/>
    <property type="molecule type" value="Genomic_DNA"/>
</dbReference>
<dbReference type="RefSeq" id="WP_105734729.1">
    <property type="nucleotide sequence ID" value="NZ_PVBT01000004.1"/>
</dbReference>
<evidence type="ECO:0000259" key="3">
    <source>
        <dbReference type="Pfam" id="PF22599"/>
    </source>
</evidence>